<feature type="domain" description="Aminoacyl-transfer RNA synthetases class-II family profile" evidence="9">
    <location>
        <begin position="13"/>
        <end position="282"/>
    </location>
</feature>
<reference evidence="10 11" key="1">
    <citation type="journal article" date="2016" name="Nat. Commun.">
        <title>Thousands of microbial genomes shed light on interconnected biogeochemical processes in an aquifer system.</title>
        <authorList>
            <person name="Anantharaman K."/>
            <person name="Brown C.T."/>
            <person name="Hug L.A."/>
            <person name="Sharon I."/>
            <person name="Castelle C.J."/>
            <person name="Probst A.J."/>
            <person name="Thomas B.C."/>
            <person name="Singh A."/>
            <person name="Wilkins M.J."/>
            <person name="Karaoz U."/>
            <person name="Brodie E.L."/>
            <person name="Williams K.H."/>
            <person name="Hubbard S.S."/>
            <person name="Banfield J.F."/>
        </authorList>
    </citation>
    <scope>NUCLEOTIDE SEQUENCE [LARGE SCALE GENOMIC DNA]</scope>
</reference>
<dbReference type="CDD" id="cd00778">
    <property type="entry name" value="ProRS_core_arch_euk"/>
    <property type="match status" value="1"/>
</dbReference>
<dbReference type="PANTHER" id="PTHR43382">
    <property type="entry name" value="PROLYL-TRNA SYNTHETASE"/>
    <property type="match status" value="1"/>
</dbReference>
<dbReference type="SUPFAM" id="SSF55681">
    <property type="entry name" value="Class II aaRS and biotin synthetases"/>
    <property type="match status" value="1"/>
</dbReference>
<dbReference type="InterPro" id="IPR004499">
    <property type="entry name" value="Pro-tRNA-ligase_IIa_arc-type"/>
</dbReference>
<evidence type="ECO:0000256" key="3">
    <source>
        <dbReference type="ARBA" id="ARBA00022840"/>
    </source>
</evidence>
<comment type="caution">
    <text evidence="10">The sequence shown here is derived from an EMBL/GenBank/DDBJ whole genome shotgun (WGS) entry which is preliminary data.</text>
</comment>
<dbReference type="Proteomes" id="UP000177614">
    <property type="component" value="Unassembled WGS sequence"/>
</dbReference>
<dbReference type="InterPro" id="IPR045864">
    <property type="entry name" value="aa-tRNA-synth_II/BPL/LPL"/>
</dbReference>
<dbReference type="PRINTS" id="PR01046">
    <property type="entry name" value="TRNASYNTHPRO"/>
</dbReference>
<dbReference type="InterPro" id="IPR017449">
    <property type="entry name" value="Pro-tRNA_synth_II"/>
</dbReference>
<protein>
    <recommendedName>
        <fullName evidence="8">Proline--tRNA ligase</fullName>
        <ecNumber evidence="8">6.1.1.15</ecNumber>
    </recommendedName>
    <alternativeName>
        <fullName evidence="8">Prolyl-tRNA synthetase</fullName>
        <shortName evidence="8">ProRS</shortName>
    </alternativeName>
</protein>
<dbReference type="NCBIfam" id="TIGR00408">
    <property type="entry name" value="proS_fam_I"/>
    <property type="match status" value="1"/>
</dbReference>
<dbReference type="InterPro" id="IPR002314">
    <property type="entry name" value="aa-tRNA-synt_IIb"/>
</dbReference>
<keyword evidence="5 8" id="KW-0030">Aminoacyl-tRNA synthetase</keyword>
<dbReference type="EC" id="6.1.1.15" evidence="8"/>
<dbReference type="GO" id="GO:0005737">
    <property type="term" value="C:cytoplasm"/>
    <property type="evidence" value="ECO:0007669"/>
    <property type="project" value="UniProtKB-SubCell"/>
</dbReference>
<dbReference type="GO" id="GO:0005524">
    <property type="term" value="F:ATP binding"/>
    <property type="evidence" value="ECO:0007669"/>
    <property type="project" value="UniProtKB-UniRule"/>
</dbReference>
<dbReference type="InterPro" id="IPR006195">
    <property type="entry name" value="aa-tRNA-synth_II"/>
</dbReference>
<gene>
    <name evidence="8" type="primary">proS</name>
    <name evidence="10" type="ORF">A2V81_01370</name>
</gene>
<comment type="catalytic activity">
    <reaction evidence="6 8">
        <text>tRNA(Pro) + L-proline + ATP = L-prolyl-tRNA(Pro) + AMP + diphosphate</text>
        <dbReference type="Rhea" id="RHEA:14305"/>
        <dbReference type="Rhea" id="RHEA-COMP:9700"/>
        <dbReference type="Rhea" id="RHEA-COMP:9702"/>
        <dbReference type="ChEBI" id="CHEBI:30616"/>
        <dbReference type="ChEBI" id="CHEBI:33019"/>
        <dbReference type="ChEBI" id="CHEBI:60039"/>
        <dbReference type="ChEBI" id="CHEBI:78442"/>
        <dbReference type="ChEBI" id="CHEBI:78532"/>
        <dbReference type="ChEBI" id="CHEBI:456215"/>
        <dbReference type="EC" id="6.1.1.15"/>
    </reaction>
</comment>
<dbReference type="InterPro" id="IPR036621">
    <property type="entry name" value="Anticodon-bd_dom_sf"/>
</dbReference>
<dbReference type="EMBL" id="MEWR01000004">
    <property type="protein sequence ID" value="OGC82579.1"/>
    <property type="molecule type" value="Genomic_DNA"/>
</dbReference>
<keyword evidence="3 8" id="KW-0067">ATP-binding</keyword>
<dbReference type="PANTHER" id="PTHR43382:SF2">
    <property type="entry name" value="BIFUNCTIONAL GLUTAMATE_PROLINE--TRNA LIGASE"/>
    <property type="match status" value="1"/>
</dbReference>
<dbReference type="FunFam" id="3.30.930.10:FF:000023">
    <property type="entry name" value="Proline--tRNA ligase"/>
    <property type="match status" value="1"/>
</dbReference>
<dbReference type="GO" id="GO:0017101">
    <property type="term" value="C:aminoacyl-tRNA synthetase multienzyme complex"/>
    <property type="evidence" value="ECO:0007669"/>
    <property type="project" value="TreeGrafter"/>
</dbReference>
<dbReference type="InterPro" id="IPR033721">
    <property type="entry name" value="ProRS_core_arch_euk"/>
</dbReference>
<evidence type="ECO:0000256" key="5">
    <source>
        <dbReference type="ARBA" id="ARBA00023146"/>
    </source>
</evidence>
<dbReference type="Gene3D" id="3.30.110.30">
    <property type="entry name" value="C-terminal domain of ProRS"/>
    <property type="match status" value="1"/>
</dbReference>
<evidence type="ECO:0000256" key="7">
    <source>
        <dbReference type="ARBA" id="ARBA00060806"/>
    </source>
</evidence>
<comment type="subcellular location">
    <subcellularLocation>
        <location evidence="8">Cytoplasm</location>
    </subcellularLocation>
</comment>
<sequence length="476" mass="54701">MSNKKFLTPQSEDFSQWYLDIVDKAELADYSAVKGCMIIRPYGYRIWELMQQDLDHRIKEAGVQNAYFPLFIPESFLTKEKDHVEGFAPEVAVVTHAGGKKLEEALIVRPTSETIMYDTYSKWIESYRDLPLLINQWANVVRWEMRTRPFLRTTEFLWQEGHTVHATKEEADVETLRALTMYADFARDMLALPVLKGYKSEKEKFRGALYTTCIEALAKDGKSIQFGTSHNLGQNFAKPFNISFLDKDGERKIPWQTSWGVSTRMIGALIVCHGDDDGLVLPPPVAPIQVVMVPIAKDEKELGHLIQVCHDLKQQVPSIRIHIDNRLEVSLGFKRNEWELKGVPLRIELGKQEIEKNSLSIARRDNKEKATISINDWSDTVTTLLKQMTADIYQNMEKRLEGSVHEASNLQEFEAALERGGYVKAYFCEDGEMEQKIQEKTKATTRLVALDEPEKKGVCFYSGKPAKRRWYFAKAY</sequence>
<evidence type="ECO:0000256" key="1">
    <source>
        <dbReference type="ARBA" id="ARBA00022598"/>
    </source>
</evidence>
<dbReference type="Gene3D" id="3.30.930.10">
    <property type="entry name" value="Bira Bifunctional Protein, Domain 2"/>
    <property type="match status" value="1"/>
</dbReference>
<dbReference type="Pfam" id="PF03129">
    <property type="entry name" value="HGTP_anticodon"/>
    <property type="match status" value="1"/>
</dbReference>
<evidence type="ECO:0000256" key="4">
    <source>
        <dbReference type="ARBA" id="ARBA00022917"/>
    </source>
</evidence>
<evidence type="ECO:0000313" key="11">
    <source>
        <dbReference type="Proteomes" id="UP000177614"/>
    </source>
</evidence>
<proteinExistence type="inferred from homology"/>
<evidence type="ECO:0000256" key="2">
    <source>
        <dbReference type="ARBA" id="ARBA00022741"/>
    </source>
</evidence>
<comment type="subunit">
    <text evidence="8">Homodimer.</text>
</comment>
<dbReference type="Gene3D" id="3.40.50.800">
    <property type="entry name" value="Anticodon-binding domain"/>
    <property type="match status" value="1"/>
</dbReference>
<evidence type="ECO:0000256" key="6">
    <source>
        <dbReference type="ARBA" id="ARBA00047671"/>
    </source>
</evidence>
<dbReference type="AlphaFoldDB" id="A0A1F4XLN9"/>
<dbReference type="STRING" id="1817814.A2V81_01370"/>
<evidence type="ECO:0000256" key="8">
    <source>
        <dbReference type="HAMAP-Rule" id="MF_01571"/>
    </source>
</evidence>
<comment type="domain">
    <text evidence="8">Consists of three domains: the N-terminal catalytic domain, the anticodon-binding domain and the C-terminal extension.</text>
</comment>
<organism evidence="10 11">
    <name type="scientific">Candidatus Abawacabacteria bacterium RBG_16_42_10</name>
    <dbReference type="NCBI Taxonomy" id="1817814"/>
    <lineage>
        <taxon>Bacteria</taxon>
        <taxon>Candidatus Abawacaibacteriota</taxon>
    </lineage>
</organism>
<dbReference type="PROSITE" id="PS50862">
    <property type="entry name" value="AA_TRNA_LIGASE_II"/>
    <property type="match status" value="1"/>
</dbReference>
<dbReference type="InterPro" id="IPR016061">
    <property type="entry name" value="Pro-tRNA_ligase_II_C"/>
</dbReference>
<evidence type="ECO:0000259" key="9">
    <source>
        <dbReference type="PROSITE" id="PS50862"/>
    </source>
</evidence>
<dbReference type="SUPFAM" id="SSF64586">
    <property type="entry name" value="C-terminal domain of ProRS"/>
    <property type="match status" value="1"/>
</dbReference>
<accession>A0A1F4XLN9</accession>
<dbReference type="Pfam" id="PF09180">
    <property type="entry name" value="ProRS-C_1"/>
    <property type="match status" value="1"/>
</dbReference>
<keyword evidence="2 8" id="KW-0547">Nucleotide-binding</keyword>
<evidence type="ECO:0000313" key="10">
    <source>
        <dbReference type="EMBL" id="OGC82579.1"/>
    </source>
</evidence>
<dbReference type="GO" id="GO:0004827">
    <property type="term" value="F:proline-tRNA ligase activity"/>
    <property type="evidence" value="ECO:0007669"/>
    <property type="project" value="UniProtKB-UniRule"/>
</dbReference>
<keyword evidence="8" id="KW-0963">Cytoplasm</keyword>
<dbReference type="HAMAP" id="MF_01571">
    <property type="entry name" value="Pro_tRNA_synth_type3"/>
    <property type="match status" value="1"/>
</dbReference>
<keyword evidence="1 8" id="KW-0436">Ligase</keyword>
<dbReference type="SMART" id="SM00946">
    <property type="entry name" value="ProRS-C_1"/>
    <property type="match status" value="1"/>
</dbReference>
<dbReference type="GO" id="GO:0006433">
    <property type="term" value="P:prolyl-tRNA aminoacylation"/>
    <property type="evidence" value="ECO:0007669"/>
    <property type="project" value="UniProtKB-UniRule"/>
</dbReference>
<dbReference type="InterPro" id="IPR004154">
    <property type="entry name" value="Anticodon-bd"/>
</dbReference>
<comment type="similarity">
    <text evidence="7 8">Belongs to the class-II aminoacyl-tRNA synthetase family. ProS type 3 subfamily.</text>
</comment>
<dbReference type="Pfam" id="PF00587">
    <property type="entry name" value="tRNA-synt_2b"/>
    <property type="match status" value="1"/>
</dbReference>
<dbReference type="InterPro" id="IPR002316">
    <property type="entry name" value="Pro-tRNA-ligase_IIa"/>
</dbReference>
<comment type="function">
    <text evidence="8">Catalyzes the attachment of proline to tRNA(Pro) in a two-step reaction: proline is first activated by ATP to form Pro-AMP and then transferred to the acceptor end of tRNA(Pro).</text>
</comment>
<name>A0A1F4XLN9_9BACT</name>
<keyword evidence="4 8" id="KW-0648">Protein biosynthesis</keyword>
<dbReference type="SUPFAM" id="SSF52954">
    <property type="entry name" value="Class II aaRS ABD-related"/>
    <property type="match status" value="1"/>
</dbReference>